<organism evidence="3 4">
    <name type="scientific">Amycolatopsis speibonae</name>
    <dbReference type="NCBI Taxonomy" id="1450224"/>
    <lineage>
        <taxon>Bacteria</taxon>
        <taxon>Bacillati</taxon>
        <taxon>Actinomycetota</taxon>
        <taxon>Actinomycetes</taxon>
        <taxon>Pseudonocardiales</taxon>
        <taxon>Pseudonocardiaceae</taxon>
        <taxon>Amycolatopsis</taxon>
    </lineage>
</organism>
<gene>
    <name evidence="3" type="ORF">ACFOSH_23415</name>
</gene>
<keyword evidence="4" id="KW-1185">Reference proteome</keyword>
<evidence type="ECO:0000259" key="2">
    <source>
        <dbReference type="Pfam" id="PF08241"/>
    </source>
</evidence>
<dbReference type="InterPro" id="IPR013216">
    <property type="entry name" value="Methyltransf_11"/>
</dbReference>
<dbReference type="PANTHER" id="PTHR42912">
    <property type="entry name" value="METHYLTRANSFERASE"/>
    <property type="match status" value="1"/>
</dbReference>
<dbReference type="Pfam" id="PF08241">
    <property type="entry name" value="Methyltransf_11"/>
    <property type="match status" value="1"/>
</dbReference>
<accession>A0ABV7P1S9</accession>
<keyword evidence="3" id="KW-0489">Methyltransferase</keyword>
<evidence type="ECO:0000313" key="4">
    <source>
        <dbReference type="Proteomes" id="UP001595645"/>
    </source>
</evidence>
<feature type="region of interest" description="Disordered" evidence="1">
    <location>
        <begin position="257"/>
        <end position="282"/>
    </location>
</feature>
<proteinExistence type="predicted"/>
<dbReference type="GO" id="GO:0032259">
    <property type="term" value="P:methylation"/>
    <property type="evidence" value="ECO:0007669"/>
    <property type="project" value="UniProtKB-KW"/>
</dbReference>
<dbReference type="CDD" id="cd02440">
    <property type="entry name" value="AdoMet_MTases"/>
    <property type="match status" value="1"/>
</dbReference>
<dbReference type="GO" id="GO:0008168">
    <property type="term" value="F:methyltransferase activity"/>
    <property type="evidence" value="ECO:0007669"/>
    <property type="project" value="UniProtKB-KW"/>
</dbReference>
<keyword evidence="3" id="KW-0808">Transferase</keyword>
<dbReference type="InterPro" id="IPR029063">
    <property type="entry name" value="SAM-dependent_MTases_sf"/>
</dbReference>
<feature type="domain" description="Methyltransferase type 11" evidence="2">
    <location>
        <begin position="59"/>
        <end position="153"/>
    </location>
</feature>
<protein>
    <submittedName>
        <fullName evidence="3">Methyltransferase domain-containing protein</fullName>
    </submittedName>
</protein>
<reference evidence="4" key="1">
    <citation type="journal article" date="2019" name="Int. J. Syst. Evol. Microbiol.">
        <title>The Global Catalogue of Microorganisms (GCM) 10K type strain sequencing project: providing services to taxonomists for standard genome sequencing and annotation.</title>
        <authorList>
            <consortium name="The Broad Institute Genomics Platform"/>
            <consortium name="The Broad Institute Genome Sequencing Center for Infectious Disease"/>
            <person name="Wu L."/>
            <person name="Ma J."/>
        </authorList>
    </citation>
    <scope>NUCLEOTIDE SEQUENCE [LARGE SCALE GENOMIC DNA]</scope>
    <source>
        <strain evidence="4">CGMCC 4.7676</strain>
    </source>
</reference>
<evidence type="ECO:0000256" key="1">
    <source>
        <dbReference type="SAM" id="MobiDB-lite"/>
    </source>
</evidence>
<name>A0ABV7P1S9_9PSEU</name>
<dbReference type="Proteomes" id="UP001595645">
    <property type="component" value="Unassembled WGS sequence"/>
</dbReference>
<sequence length="282" mass="31314">MRWFPRAVSAFRRGEEVLPSPNIWYYQKAYEVENRAQDVGDEIWRVLAGYRDWAGADVLDIGCGDGFHLPRFASTARSVLGIEPHEPLARDARHRVEDLPNVEVRQGRAQRLPVPDEAFDVVHARTAYFFGPGCEPGLREAERVLRPGGTLLIVDLDVASEPYGRWMRLDLPHYDPPGVEKFFARRGFDCRKVMTRWLFEDAAAMEAVLRIEFSAPVAAKAIAEVRRLNEVSSGAGAEQVTVPVGYRVHARTKPTDLVVPGHSASSADAVPGAVSSASPRMP</sequence>
<dbReference type="EMBL" id="JBHRWK010000036">
    <property type="protein sequence ID" value="MFC3452397.1"/>
    <property type="molecule type" value="Genomic_DNA"/>
</dbReference>
<dbReference type="RefSeq" id="WP_378241174.1">
    <property type="nucleotide sequence ID" value="NZ_JBHRWK010000036.1"/>
</dbReference>
<comment type="caution">
    <text evidence="3">The sequence shown here is derived from an EMBL/GenBank/DDBJ whole genome shotgun (WGS) entry which is preliminary data.</text>
</comment>
<evidence type="ECO:0000313" key="3">
    <source>
        <dbReference type="EMBL" id="MFC3452397.1"/>
    </source>
</evidence>
<dbReference type="InterPro" id="IPR050508">
    <property type="entry name" value="Methyltransf_Superfamily"/>
</dbReference>
<dbReference type="SUPFAM" id="SSF53335">
    <property type="entry name" value="S-adenosyl-L-methionine-dependent methyltransferases"/>
    <property type="match status" value="1"/>
</dbReference>
<dbReference type="Gene3D" id="3.40.50.150">
    <property type="entry name" value="Vaccinia Virus protein VP39"/>
    <property type="match status" value="1"/>
</dbReference>